<dbReference type="SUPFAM" id="SSF46785">
    <property type="entry name" value="Winged helix' DNA-binding domain"/>
    <property type="match status" value="1"/>
</dbReference>
<keyword evidence="3" id="KW-0804">Transcription</keyword>
<keyword evidence="6" id="KW-1185">Reference proteome</keyword>
<dbReference type="InterPro" id="IPR002577">
    <property type="entry name" value="HTH_HxlR"/>
</dbReference>
<protein>
    <submittedName>
        <fullName evidence="5">Helix-turn-helix domain-containing protein</fullName>
    </submittedName>
</protein>
<dbReference type="CDD" id="cd00090">
    <property type="entry name" value="HTH_ARSR"/>
    <property type="match status" value="1"/>
</dbReference>
<reference evidence="5 6" key="1">
    <citation type="submission" date="2024-01" db="EMBL/GenBank/DDBJ databases">
        <title>Description of Olsenella sp. nov., isolated from pig feces.</title>
        <authorList>
            <person name="Chang Y.-H."/>
        </authorList>
    </citation>
    <scope>NUCLEOTIDE SEQUENCE [LARGE SCALE GENOMIC DNA]</scope>
    <source>
        <strain evidence="5 6">YH-ols2223</strain>
    </source>
</reference>
<dbReference type="InterPro" id="IPR036388">
    <property type="entry name" value="WH-like_DNA-bd_sf"/>
</dbReference>
<dbReference type="EMBL" id="JAZGJQ010000007">
    <property type="protein sequence ID" value="MEE6147716.1"/>
    <property type="molecule type" value="Genomic_DNA"/>
</dbReference>
<dbReference type="PROSITE" id="PS51118">
    <property type="entry name" value="HTH_HXLR"/>
    <property type="match status" value="1"/>
</dbReference>
<dbReference type="RefSeq" id="WP_330958484.1">
    <property type="nucleotide sequence ID" value="NZ_JAZGJQ010000007.1"/>
</dbReference>
<dbReference type="Pfam" id="PF01638">
    <property type="entry name" value="HxlR"/>
    <property type="match status" value="1"/>
</dbReference>
<sequence>MRDGKVAGSSAADVGEPQGESDFGAGAVLGLERCAGVEADPSGAPCPFVTAQQLLQGKWSILVLHHLADGPLRFNQLRRRLPQLTAATLTSQLRYLEGHGMVRRQIFPEVPPRVEYSLTDLGESFKPVLDQIQAWGARYLERRQSAEADDGRG</sequence>
<comment type="caution">
    <text evidence="5">The sequence shown here is derived from an EMBL/GenBank/DDBJ whole genome shotgun (WGS) entry which is preliminary data.</text>
</comment>
<dbReference type="Proteomes" id="UP001332931">
    <property type="component" value="Unassembled WGS sequence"/>
</dbReference>
<gene>
    <name evidence="5" type="ORF">VXJ25_06950</name>
</gene>
<dbReference type="Gene3D" id="1.10.10.10">
    <property type="entry name" value="Winged helix-like DNA-binding domain superfamily/Winged helix DNA-binding domain"/>
    <property type="match status" value="1"/>
</dbReference>
<dbReference type="InterPro" id="IPR036390">
    <property type="entry name" value="WH_DNA-bd_sf"/>
</dbReference>
<evidence type="ECO:0000313" key="5">
    <source>
        <dbReference type="EMBL" id="MEE6147716.1"/>
    </source>
</evidence>
<keyword evidence="1" id="KW-0805">Transcription regulation</keyword>
<dbReference type="InterPro" id="IPR011991">
    <property type="entry name" value="ArsR-like_HTH"/>
</dbReference>
<proteinExistence type="predicted"/>
<evidence type="ECO:0000256" key="2">
    <source>
        <dbReference type="ARBA" id="ARBA00023125"/>
    </source>
</evidence>
<evidence type="ECO:0000256" key="1">
    <source>
        <dbReference type="ARBA" id="ARBA00023015"/>
    </source>
</evidence>
<accession>A0ABU7RAU8</accession>
<feature type="domain" description="HTH hxlR-type" evidence="4">
    <location>
        <begin position="46"/>
        <end position="144"/>
    </location>
</feature>
<organism evidence="5 6">
    <name type="scientific">Olsenella absiana</name>
    <dbReference type="NCBI Taxonomy" id="3115222"/>
    <lineage>
        <taxon>Bacteria</taxon>
        <taxon>Bacillati</taxon>
        <taxon>Actinomycetota</taxon>
        <taxon>Coriobacteriia</taxon>
        <taxon>Coriobacteriales</taxon>
        <taxon>Atopobiaceae</taxon>
        <taxon>Olsenella</taxon>
    </lineage>
</organism>
<evidence type="ECO:0000313" key="6">
    <source>
        <dbReference type="Proteomes" id="UP001332931"/>
    </source>
</evidence>
<keyword evidence="2" id="KW-0238">DNA-binding</keyword>
<evidence type="ECO:0000256" key="3">
    <source>
        <dbReference type="ARBA" id="ARBA00023163"/>
    </source>
</evidence>
<name>A0ABU7RAU8_9ACTN</name>
<dbReference type="PANTHER" id="PTHR33204">
    <property type="entry name" value="TRANSCRIPTIONAL REGULATOR, MARR FAMILY"/>
    <property type="match status" value="1"/>
</dbReference>
<evidence type="ECO:0000259" key="4">
    <source>
        <dbReference type="PROSITE" id="PS51118"/>
    </source>
</evidence>